<proteinExistence type="predicted"/>
<reference evidence="3" key="2">
    <citation type="journal article" date="2010" name="PLoS Genet.">
        <title>Structure, function, and evolution of the Thiomonas spp. genome.</title>
        <authorList>
            <person name="Arsene-Ploetze F."/>
            <person name="Koechler S."/>
            <person name="Marchal M."/>
            <person name="Coppee J.Y."/>
            <person name="Chandler M."/>
            <person name="Bonnefoy V."/>
            <person name="Brochier-Armanet C."/>
            <person name="Barakat M."/>
            <person name="Barbe V."/>
            <person name="Battaglia-Brunet F."/>
            <person name="Bruneel O."/>
            <person name="Bryan C.G."/>
            <person name="Cleiss-Arnold J."/>
            <person name="Cruveiller S."/>
            <person name="Erhardt M."/>
            <person name="Heinrich-Salmeron A."/>
            <person name="Hommais F."/>
            <person name="Joulian C."/>
            <person name="Krin E."/>
            <person name="Lieutaud A."/>
            <person name="Lievremont D."/>
            <person name="Michel C."/>
            <person name="Muller D."/>
            <person name="Ortet P."/>
            <person name="Proux C."/>
            <person name="Siguier P."/>
            <person name="Roche D."/>
            <person name="Rouy Z."/>
            <person name="Salvignol G."/>
            <person name="Slyemi D."/>
            <person name="Talla E."/>
            <person name="Weiss S."/>
            <person name="Weissenbach J."/>
            <person name="Medigue C."/>
            <person name="Bertin P.N."/>
        </authorList>
    </citation>
    <scope>NUCLEOTIDE SEQUENCE [LARGE SCALE GENOMIC DNA]</scope>
    <source>
        <strain evidence="3">DSM 22701 / CIP 110005 / 3As</strain>
    </source>
</reference>
<sequence length="63" mass="7231">MITMDMIGKVRRLHFRQHNALCRARRSLPQGSKPANQKPTLSKNRRLIAIRLPSSRPQTPGQN</sequence>
<name>D6CL69_THIA3</name>
<gene>
    <name evidence="2" type="ordered locus">THI_1128</name>
</gene>
<reference key="1">
    <citation type="submission" date="2009-07" db="EMBL/GenBank/DDBJ databases">
        <authorList>
            <person name="Genoscope - CEA"/>
        </authorList>
    </citation>
    <scope>NUCLEOTIDE SEQUENCE</scope>
    <source>
        <strain>3As</strain>
    </source>
</reference>
<organism evidence="2 3">
    <name type="scientific">Thiomonas arsenitoxydans (strain DSM 22701 / CIP 110005 / 3As)</name>
    <dbReference type="NCBI Taxonomy" id="426114"/>
    <lineage>
        <taxon>Bacteria</taxon>
        <taxon>Pseudomonadati</taxon>
        <taxon>Pseudomonadota</taxon>
        <taxon>Betaproteobacteria</taxon>
        <taxon>Burkholderiales</taxon>
        <taxon>Thiomonas</taxon>
    </lineage>
</organism>
<dbReference type="AlphaFoldDB" id="D6CL69"/>
<evidence type="ECO:0000313" key="3">
    <source>
        <dbReference type="Proteomes" id="UP000002372"/>
    </source>
</evidence>
<evidence type="ECO:0000313" key="2">
    <source>
        <dbReference type="EMBL" id="CAZ87822.1"/>
    </source>
</evidence>
<dbReference type="KEGG" id="thi:THI_1128"/>
<feature type="region of interest" description="Disordered" evidence="1">
    <location>
        <begin position="24"/>
        <end position="63"/>
    </location>
</feature>
<protein>
    <submittedName>
        <fullName evidence="2">Uncharacterized protein</fullName>
    </submittedName>
</protein>
<dbReference type="Proteomes" id="UP000002372">
    <property type="component" value="Chromosome"/>
</dbReference>
<accession>D6CL69</accession>
<feature type="compositionally biased region" description="Polar residues" evidence="1">
    <location>
        <begin position="29"/>
        <end position="42"/>
    </location>
</feature>
<evidence type="ECO:0000256" key="1">
    <source>
        <dbReference type="SAM" id="MobiDB-lite"/>
    </source>
</evidence>
<dbReference type="EMBL" id="FP475956">
    <property type="protein sequence ID" value="CAZ87822.1"/>
    <property type="molecule type" value="Genomic_DNA"/>
</dbReference>
<dbReference type="HOGENOM" id="CLU_2884514_0_0_4"/>